<accession>A0ACC2L811</accession>
<protein>
    <submittedName>
        <fullName evidence="1">Uncharacterized protein</fullName>
    </submittedName>
</protein>
<gene>
    <name evidence="1" type="ORF">MRB53_022761</name>
</gene>
<dbReference type="EMBL" id="CM056815">
    <property type="protein sequence ID" value="KAJ8629438.1"/>
    <property type="molecule type" value="Genomic_DNA"/>
</dbReference>
<dbReference type="Proteomes" id="UP001234297">
    <property type="component" value="Chromosome 7"/>
</dbReference>
<name>A0ACC2L811_PERAE</name>
<keyword evidence="2" id="KW-1185">Reference proteome</keyword>
<organism evidence="1 2">
    <name type="scientific">Persea americana</name>
    <name type="common">Avocado</name>
    <dbReference type="NCBI Taxonomy" id="3435"/>
    <lineage>
        <taxon>Eukaryota</taxon>
        <taxon>Viridiplantae</taxon>
        <taxon>Streptophyta</taxon>
        <taxon>Embryophyta</taxon>
        <taxon>Tracheophyta</taxon>
        <taxon>Spermatophyta</taxon>
        <taxon>Magnoliopsida</taxon>
        <taxon>Magnoliidae</taxon>
        <taxon>Laurales</taxon>
        <taxon>Lauraceae</taxon>
        <taxon>Persea</taxon>
    </lineage>
</organism>
<comment type="caution">
    <text evidence="1">The sequence shown here is derived from an EMBL/GenBank/DDBJ whole genome shotgun (WGS) entry which is preliminary data.</text>
</comment>
<sequence>MKKKTTRARAIMSSSSGKLNEFVNEIGCYRKNKFFFQPSKMDDNMHRKLCDERICIKCTLMKKTRRTQQGRNYALLEENREEVTAVSFFQNFCLGHMMA</sequence>
<evidence type="ECO:0000313" key="2">
    <source>
        <dbReference type="Proteomes" id="UP001234297"/>
    </source>
</evidence>
<reference evidence="1 2" key="1">
    <citation type="journal article" date="2022" name="Hortic Res">
        <title>A haplotype resolved chromosomal level avocado genome allows analysis of novel avocado genes.</title>
        <authorList>
            <person name="Nath O."/>
            <person name="Fletcher S.J."/>
            <person name="Hayward A."/>
            <person name="Shaw L.M."/>
            <person name="Masouleh A.K."/>
            <person name="Furtado A."/>
            <person name="Henry R.J."/>
            <person name="Mitter N."/>
        </authorList>
    </citation>
    <scope>NUCLEOTIDE SEQUENCE [LARGE SCALE GENOMIC DNA]</scope>
    <source>
        <strain evidence="2">cv. Hass</strain>
    </source>
</reference>
<evidence type="ECO:0000313" key="1">
    <source>
        <dbReference type="EMBL" id="KAJ8629438.1"/>
    </source>
</evidence>
<proteinExistence type="predicted"/>